<sequence length="69" mass="7855">MPFYLWLIYMNLVFDEDASSESNFFVLLPSSCQDPEDFLAASTDQLIRCALLLLAAILTALMLIWSLHL</sequence>
<evidence type="ECO:0000256" key="1">
    <source>
        <dbReference type="SAM" id="Phobius"/>
    </source>
</evidence>
<proteinExistence type="predicted"/>
<accession>A0A4U5MT71</accession>
<feature type="transmembrane region" description="Helical" evidence="1">
    <location>
        <begin position="45"/>
        <end position="67"/>
    </location>
</feature>
<dbReference type="AlphaFoldDB" id="A0A4U5MT71"/>
<comment type="caution">
    <text evidence="2">The sequence shown here is derived from an EMBL/GenBank/DDBJ whole genome shotgun (WGS) entry which is preliminary data.</text>
</comment>
<keyword evidence="3" id="KW-1185">Reference proteome</keyword>
<reference evidence="2 3" key="2">
    <citation type="journal article" date="2019" name="G3 (Bethesda)">
        <title>Hybrid Assembly of the Genome of the Entomopathogenic Nematode Steinernema carpocapsae Identifies the X-Chromosome.</title>
        <authorList>
            <person name="Serra L."/>
            <person name="Macchietto M."/>
            <person name="Macias-Munoz A."/>
            <person name="McGill C.J."/>
            <person name="Rodriguez I.M."/>
            <person name="Rodriguez B."/>
            <person name="Murad R."/>
            <person name="Mortazavi A."/>
        </authorList>
    </citation>
    <scope>NUCLEOTIDE SEQUENCE [LARGE SCALE GENOMIC DNA]</scope>
    <source>
        <strain evidence="2 3">ALL</strain>
    </source>
</reference>
<evidence type="ECO:0000313" key="2">
    <source>
        <dbReference type="EMBL" id="TKR72868.1"/>
    </source>
</evidence>
<dbReference type="EMBL" id="AZBU02000006">
    <property type="protein sequence ID" value="TKR72868.1"/>
    <property type="molecule type" value="Genomic_DNA"/>
</dbReference>
<dbReference type="Proteomes" id="UP000298663">
    <property type="component" value="Unassembled WGS sequence"/>
</dbReference>
<reference evidence="2 3" key="1">
    <citation type="journal article" date="2015" name="Genome Biol.">
        <title>Comparative genomics of Steinernema reveals deeply conserved gene regulatory networks.</title>
        <authorList>
            <person name="Dillman A.R."/>
            <person name="Macchietto M."/>
            <person name="Porter C.F."/>
            <person name="Rogers A."/>
            <person name="Williams B."/>
            <person name="Antoshechkin I."/>
            <person name="Lee M.M."/>
            <person name="Goodwin Z."/>
            <person name="Lu X."/>
            <person name="Lewis E.E."/>
            <person name="Goodrich-Blair H."/>
            <person name="Stock S.P."/>
            <person name="Adams B.J."/>
            <person name="Sternberg P.W."/>
            <person name="Mortazavi A."/>
        </authorList>
    </citation>
    <scope>NUCLEOTIDE SEQUENCE [LARGE SCALE GENOMIC DNA]</scope>
    <source>
        <strain evidence="2 3">ALL</strain>
    </source>
</reference>
<keyword evidence="1" id="KW-0472">Membrane</keyword>
<keyword evidence="1" id="KW-0812">Transmembrane</keyword>
<evidence type="ECO:0000313" key="3">
    <source>
        <dbReference type="Proteomes" id="UP000298663"/>
    </source>
</evidence>
<name>A0A4U5MT71_STECR</name>
<organism evidence="2 3">
    <name type="scientific">Steinernema carpocapsae</name>
    <name type="common">Entomopathogenic nematode</name>
    <dbReference type="NCBI Taxonomy" id="34508"/>
    <lineage>
        <taxon>Eukaryota</taxon>
        <taxon>Metazoa</taxon>
        <taxon>Ecdysozoa</taxon>
        <taxon>Nematoda</taxon>
        <taxon>Chromadorea</taxon>
        <taxon>Rhabditida</taxon>
        <taxon>Tylenchina</taxon>
        <taxon>Panagrolaimomorpha</taxon>
        <taxon>Strongyloidoidea</taxon>
        <taxon>Steinernematidae</taxon>
        <taxon>Steinernema</taxon>
    </lineage>
</organism>
<gene>
    <name evidence="2" type="ORF">L596_020257</name>
</gene>
<protein>
    <submittedName>
        <fullName evidence="2">Uncharacterized protein</fullName>
    </submittedName>
</protein>
<keyword evidence="1" id="KW-1133">Transmembrane helix</keyword>